<reference evidence="2 3" key="1">
    <citation type="journal article" date="2011" name="J. Bacteriol.">
        <title>Genome sequence of Chthoniobacter flavus Ellin428, an aerobic heterotrophic soil bacterium.</title>
        <authorList>
            <person name="Kant R."/>
            <person name="van Passel M.W."/>
            <person name="Palva A."/>
            <person name="Lucas S."/>
            <person name="Lapidus A."/>
            <person name="Glavina Del Rio T."/>
            <person name="Dalin E."/>
            <person name="Tice H."/>
            <person name="Bruce D."/>
            <person name="Goodwin L."/>
            <person name="Pitluck S."/>
            <person name="Larimer F.W."/>
            <person name="Land M.L."/>
            <person name="Hauser L."/>
            <person name="Sangwan P."/>
            <person name="de Vos W.M."/>
            <person name="Janssen P.H."/>
            <person name="Smidt H."/>
        </authorList>
    </citation>
    <scope>NUCLEOTIDE SEQUENCE [LARGE SCALE GENOMIC DNA]</scope>
    <source>
        <strain evidence="2 3">Ellin428</strain>
    </source>
</reference>
<gene>
    <name evidence="2" type="ORF">CfE428DRAFT_3236</name>
</gene>
<dbReference type="CDD" id="cd19100">
    <property type="entry name" value="AKR_unchar"/>
    <property type="match status" value="1"/>
</dbReference>
<evidence type="ECO:0000259" key="1">
    <source>
        <dbReference type="Pfam" id="PF00248"/>
    </source>
</evidence>
<comment type="caution">
    <text evidence="2">The sequence shown here is derived from an EMBL/GenBank/DDBJ whole genome shotgun (WGS) entry which is preliminary data.</text>
</comment>
<proteinExistence type="predicted"/>
<dbReference type="RefSeq" id="WP_006980561.1">
    <property type="nucleotide sequence ID" value="NZ_ABVL01000009.1"/>
</dbReference>
<dbReference type="PROSITE" id="PS51257">
    <property type="entry name" value="PROKAR_LIPOPROTEIN"/>
    <property type="match status" value="1"/>
</dbReference>
<dbReference type="SUPFAM" id="SSF51430">
    <property type="entry name" value="NAD(P)-linked oxidoreductase"/>
    <property type="match status" value="1"/>
</dbReference>
<dbReference type="InParanoid" id="B4D2U8"/>
<dbReference type="Gene3D" id="3.20.20.100">
    <property type="entry name" value="NADP-dependent oxidoreductase domain"/>
    <property type="match status" value="1"/>
</dbReference>
<organism evidence="2 3">
    <name type="scientific">Chthoniobacter flavus Ellin428</name>
    <dbReference type="NCBI Taxonomy" id="497964"/>
    <lineage>
        <taxon>Bacteria</taxon>
        <taxon>Pseudomonadati</taxon>
        <taxon>Verrucomicrobiota</taxon>
        <taxon>Spartobacteria</taxon>
        <taxon>Chthoniobacterales</taxon>
        <taxon>Chthoniobacteraceae</taxon>
        <taxon>Chthoniobacter</taxon>
    </lineage>
</organism>
<dbReference type="PANTHER" id="PTHR43312:SF1">
    <property type="entry name" value="NADP-DEPENDENT OXIDOREDUCTASE DOMAIN-CONTAINING PROTEIN"/>
    <property type="match status" value="1"/>
</dbReference>
<dbReference type="eggNOG" id="COG0667">
    <property type="taxonomic scope" value="Bacteria"/>
</dbReference>
<dbReference type="Pfam" id="PF00248">
    <property type="entry name" value="Aldo_ket_red"/>
    <property type="match status" value="1"/>
</dbReference>
<feature type="domain" description="NADP-dependent oxidoreductase" evidence="1">
    <location>
        <begin position="19"/>
        <end position="208"/>
    </location>
</feature>
<evidence type="ECO:0000313" key="2">
    <source>
        <dbReference type="EMBL" id="EDY19059.1"/>
    </source>
</evidence>
<accession>B4D2U8</accession>
<dbReference type="EMBL" id="ABVL01000009">
    <property type="protein sequence ID" value="EDY19059.1"/>
    <property type="molecule type" value="Genomic_DNA"/>
</dbReference>
<sequence>MPDIPLKPFGKTGVKISALGLGGHHLGSACDETAAIEIVKEALEGGITFFDNCWEYHRGKSEHWMGKALKGARDKVFLMTKVCTHGRSKAVAMGMLEDSLRRLQTDHLDIWQIHEVVYFNDPDLIFAPGGAAEALLEAKQQGKVRFIGFTGHKDPSIHLKMLEHDFPFDTVQMPLNCFDGTFRSFEKQVLPEAIRRGVAVLGMKSLGGSGEMVTSGTITAEEGLRYAMSLPVATTISGIDSLGVLHQNLEIARNFKPMTEVEMEALRQRCHQFAADGRYEKFKTTKFYDGDVGREQHGYPSAKELPL</sequence>
<keyword evidence="3" id="KW-1185">Reference proteome</keyword>
<dbReference type="Proteomes" id="UP000005824">
    <property type="component" value="Unassembled WGS sequence"/>
</dbReference>
<protein>
    <submittedName>
        <fullName evidence="2">Aldo/keto reductase</fullName>
    </submittedName>
</protein>
<dbReference type="PANTHER" id="PTHR43312">
    <property type="entry name" value="D-THREO-ALDOSE 1-DEHYDROGENASE"/>
    <property type="match status" value="1"/>
</dbReference>
<dbReference type="InterPro" id="IPR023210">
    <property type="entry name" value="NADP_OxRdtase_dom"/>
</dbReference>
<dbReference type="STRING" id="497964.CfE428DRAFT_3236"/>
<dbReference type="AlphaFoldDB" id="B4D2U8"/>
<dbReference type="InterPro" id="IPR053135">
    <property type="entry name" value="AKR2_Oxidoreductase"/>
</dbReference>
<dbReference type="InterPro" id="IPR036812">
    <property type="entry name" value="NAD(P)_OxRdtase_dom_sf"/>
</dbReference>
<name>B4D2U8_9BACT</name>
<evidence type="ECO:0000313" key="3">
    <source>
        <dbReference type="Proteomes" id="UP000005824"/>
    </source>
</evidence>